<evidence type="ECO:0000313" key="3">
    <source>
        <dbReference type="EMBL" id="MEK8029822.1"/>
    </source>
</evidence>
<feature type="transmembrane region" description="Helical" evidence="1">
    <location>
        <begin position="419"/>
        <end position="437"/>
    </location>
</feature>
<keyword evidence="1" id="KW-0812">Transmembrane</keyword>
<keyword evidence="4" id="KW-1185">Reference proteome</keyword>
<name>A0ABU9BLR9_9BURK</name>
<protein>
    <submittedName>
        <fullName evidence="3">HupE/UreJ family protein</fullName>
    </submittedName>
</protein>
<proteinExistence type="predicted"/>
<accession>A0ABU9BLR9</accession>
<feature type="transmembrane region" description="Helical" evidence="1">
    <location>
        <begin position="350"/>
        <end position="370"/>
    </location>
</feature>
<reference evidence="3 4" key="1">
    <citation type="submission" date="2024-04" db="EMBL/GenBank/DDBJ databases">
        <title>Novel species of the genus Ideonella isolated from streams.</title>
        <authorList>
            <person name="Lu H."/>
        </authorList>
    </citation>
    <scope>NUCLEOTIDE SEQUENCE [LARGE SCALE GENOMIC DNA]</scope>
    <source>
        <strain evidence="3 4">DXS29W</strain>
    </source>
</reference>
<dbReference type="Proteomes" id="UP001371218">
    <property type="component" value="Unassembled WGS sequence"/>
</dbReference>
<feature type="transmembrane region" description="Helical" evidence="1">
    <location>
        <begin position="228"/>
        <end position="246"/>
    </location>
</feature>
<evidence type="ECO:0000256" key="1">
    <source>
        <dbReference type="SAM" id="Phobius"/>
    </source>
</evidence>
<dbReference type="PROSITE" id="PS00018">
    <property type="entry name" value="EF_HAND_1"/>
    <property type="match status" value="1"/>
</dbReference>
<feature type="transmembrane region" description="Helical" evidence="1">
    <location>
        <begin position="390"/>
        <end position="410"/>
    </location>
</feature>
<dbReference type="InterPro" id="IPR018247">
    <property type="entry name" value="EF_Hand_1_Ca_BS"/>
</dbReference>
<feature type="signal peptide" evidence="2">
    <location>
        <begin position="1"/>
        <end position="28"/>
    </location>
</feature>
<dbReference type="RefSeq" id="WP_341424155.1">
    <property type="nucleotide sequence ID" value="NZ_JBBUTG010000001.1"/>
</dbReference>
<keyword evidence="2" id="KW-0732">Signal</keyword>
<comment type="caution">
    <text evidence="3">The sequence shown here is derived from an EMBL/GenBank/DDBJ whole genome shotgun (WGS) entry which is preliminary data.</text>
</comment>
<dbReference type="EMBL" id="JBBUTG010000001">
    <property type="protein sequence ID" value="MEK8029822.1"/>
    <property type="molecule type" value="Genomic_DNA"/>
</dbReference>
<evidence type="ECO:0000256" key="2">
    <source>
        <dbReference type="SAM" id="SignalP"/>
    </source>
</evidence>
<dbReference type="InterPro" id="IPR032809">
    <property type="entry name" value="Put_HupE_UreJ"/>
</dbReference>
<sequence length="447" mass="46470">MSSSVLSDRHLRRARLILAGLAALTAMALSPAPARAHAPSNATLSLTADGPSVQQRWDIALRDLDRVMPLDADDDGQITWGELRTAWPQISALADDGLHLSQPSGGAAPPAACRAGLLSEPSIEAHADGTYAVLERRWLCPADAAASGLLVDYRLFADSDASHRGLLQWRAGAQAAAVTAVLAPSSGALALTGTSPAAAAPAADGAPSSFTGFVAEGVHHILIGTDHVLFLLALMLPAVLLAGRADDTVRSASTPKIETRPARWTDALWQVAQVVTAFTVAHSITLALAVLGYADPPSRIVESLIAASVVLAALDNLKRFLPGARWKSATPGNGVPPPPSERGIGRFGAAVRWPMAFVFGLVHGFGFAGALKELGLDSAALAQSLIGFNLGVELGQLGIVAVALPLAWWIRDTRFYRHVVLAGGSLAIAAVAAVWFAERAFDVVVIG</sequence>
<gene>
    <name evidence="3" type="ORF">AACH06_03225</name>
</gene>
<evidence type="ECO:0000313" key="4">
    <source>
        <dbReference type="Proteomes" id="UP001371218"/>
    </source>
</evidence>
<keyword evidence="1" id="KW-1133">Transmembrane helix</keyword>
<dbReference type="Pfam" id="PF13795">
    <property type="entry name" value="HupE_UreJ_2"/>
    <property type="match status" value="2"/>
</dbReference>
<organism evidence="3 4">
    <name type="scientific">Ideonella lacteola</name>
    <dbReference type="NCBI Taxonomy" id="2984193"/>
    <lineage>
        <taxon>Bacteria</taxon>
        <taxon>Pseudomonadati</taxon>
        <taxon>Pseudomonadota</taxon>
        <taxon>Betaproteobacteria</taxon>
        <taxon>Burkholderiales</taxon>
        <taxon>Sphaerotilaceae</taxon>
        <taxon>Ideonella</taxon>
    </lineage>
</organism>
<feature type="chain" id="PRO_5045727360" evidence="2">
    <location>
        <begin position="29"/>
        <end position="447"/>
    </location>
</feature>
<keyword evidence="1" id="KW-0472">Membrane</keyword>